<organism evidence="15 16">
    <name type="scientific">Arachis hypogaea</name>
    <name type="common">Peanut</name>
    <dbReference type="NCBI Taxonomy" id="3818"/>
    <lineage>
        <taxon>Eukaryota</taxon>
        <taxon>Viridiplantae</taxon>
        <taxon>Streptophyta</taxon>
        <taxon>Embryophyta</taxon>
        <taxon>Tracheophyta</taxon>
        <taxon>Spermatophyta</taxon>
        <taxon>Magnoliopsida</taxon>
        <taxon>eudicotyledons</taxon>
        <taxon>Gunneridae</taxon>
        <taxon>Pentapetalae</taxon>
        <taxon>rosids</taxon>
        <taxon>fabids</taxon>
        <taxon>Fabales</taxon>
        <taxon>Fabaceae</taxon>
        <taxon>Papilionoideae</taxon>
        <taxon>50 kb inversion clade</taxon>
        <taxon>dalbergioids sensu lato</taxon>
        <taxon>Dalbergieae</taxon>
        <taxon>Pterocarpus clade</taxon>
        <taxon>Arachis</taxon>
    </lineage>
</organism>
<evidence type="ECO:0000256" key="12">
    <source>
        <dbReference type="SAM" id="Phobius"/>
    </source>
</evidence>
<evidence type="ECO:0000256" key="5">
    <source>
        <dbReference type="ARBA" id="ARBA00022692"/>
    </source>
</evidence>
<evidence type="ECO:0000256" key="10">
    <source>
        <dbReference type="ARBA" id="ARBA00023136"/>
    </source>
</evidence>
<evidence type="ECO:0000256" key="4">
    <source>
        <dbReference type="ARBA" id="ARBA00022670"/>
    </source>
</evidence>
<feature type="transmembrane region" description="Helical" evidence="12">
    <location>
        <begin position="252"/>
        <end position="270"/>
    </location>
</feature>
<dbReference type="GO" id="GO:0098554">
    <property type="term" value="C:cytoplasmic side of endoplasmic reticulum membrane"/>
    <property type="evidence" value="ECO:0007669"/>
    <property type="project" value="TreeGrafter"/>
</dbReference>
<keyword evidence="7" id="KW-0967">Endosome</keyword>
<feature type="transmembrane region" description="Helical" evidence="12">
    <location>
        <begin position="503"/>
        <end position="522"/>
    </location>
</feature>
<name>A0A444XTP2_ARAHY</name>
<dbReference type="GO" id="GO:0042500">
    <property type="term" value="F:aspartic endopeptidase activity, intramembrane cleaving"/>
    <property type="evidence" value="ECO:0007669"/>
    <property type="project" value="InterPro"/>
</dbReference>
<evidence type="ECO:0000256" key="13">
    <source>
        <dbReference type="SAM" id="SignalP"/>
    </source>
</evidence>
<evidence type="ECO:0000313" key="15">
    <source>
        <dbReference type="EMBL" id="RYQ93149.1"/>
    </source>
</evidence>
<feature type="transmembrane region" description="Helical" evidence="12">
    <location>
        <begin position="534"/>
        <end position="556"/>
    </location>
</feature>
<dbReference type="GO" id="GO:0098553">
    <property type="term" value="C:lumenal side of endoplasmic reticulum membrane"/>
    <property type="evidence" value="ECO:0007669"/>
    <property type="project" value="TreeGrafter"/>
</dbReference>
<keyword evidence="9 12" id="KW-1133">Transmembrane helix</keyword>
<evidence type="ECO:0000256" key="7">
    <source>
        <dbReference type="ARBA" id="ARBA00022753"/>
    </source>
</evidence>
<accession>A0A444XTP2</accession>
<feature type="transmembrane region" description="Helical" evidence="12">
    <location>
        <begin position="347"/>
        <end position="366"/>
    </location>
</feature>
<comment type="subcellular location">
    <subcellularLocation>
        <location evidence="2">Endosome membrane</location>
        <topology evidence="2">Multi-pass membrane protein</topology>
    </subcellularLocation>
</comment>
<evidence type="ECO:0000256" key="2">
    <source>
        <dbReference type="ARBA" id="ARBA00004337"/>
    </source>
</evidence>
<sequence>MASSSSFCYHSSYNAVAAVAITLLLFVFGDAADDAPKLDPSCAKDVQLVKMKQWVDGNVVNSGYGGMSAMFGAQFPKEVGQSPKSPLVFANPRDCCVPPITKLLVGSVTLCQRGTCDFTTKAAIAQAAGAVAVLVINESDDLFSMECSNSSRVDISIPVAMISKTAGDDLDNELTSGKKVELSIYAPTRPLLDYSVAVLWLMAVGTVICASTWADITAADCDERYNELSPKGSFKSETMKDEEDIVNIDTKGAIIFVISASTFLVLLFFFMSSWFIWVLIVLFCIGGVEGMHNCIVSLVLRVFPKLGRNIVKVPMFGKSSIFSIVVFIVCVAFAVLWIVNRRESYSWFGQDVLGICLMITILQLARLPNIKVATVLLCCAFVYDIFWVFISPVIFHKSVMITVSHRFISKVSFLTLYGIVSLHLHLKSYSLTHFVPFFCNKLEIILRSAKIKGDMKGTAKTASLFSCWSNSGKVARGDKAGGEAIPMLLRFPRPHDPWKGYDMIGFGDILFPGLLVCFARRFDKENNKRSVNGYFLWLVIGYGVGLFLTYLGLYLMKGHGQPALLYLVPCTLGTAVILGCIRGEMRSLWDYKPNLPPSKVPPEV</sequence>
<feature type="signal peptide" evidence="13">
    <location>
        <begin position="1"/>
        <end position="31"/>
    </location>
</feature>
<evidence type="ECO:0000259" key="14">
    <source>
        <dbReference type="Pfam" id="PF02225"/>
    </source>
</evidence>
<dbReference type="GO" id="GO:0033619">
    <property type="term" value="P:membrane protein proteolysis"/>
    <property type="evidence" value="ECO:0007669"/>
    <property type="project" value="TreeGrafter"/>
</dbReference>
<reference evidence="15 16" key="1">
    <citation type="submission" date="2019-01" db="EMBL/GenBank/DDBJ databases">
        <title>Sequencing of cultivated peanut Arachis hypogaea provides insights into genome evolution and oil improvement.</title>
        <authorList>
            <person name="Chen X."/>
        </authorList>
    </citation>
    <scope>NUCLEOTIDE SEQUENCE [LARGE SCALE GENOMIC DNA]</scope>
    <source>
        <strain evidence="16">cv. Fuhuasheng</strain>
        <tissue evidence="15">Leaves</tissue>
    </source>
</reference>
<feature type="chain" id="PRO_5019553312" description="PA domain-containing protein" evidence="13">
    <location>
        <begin position="32"/>
        <end position="604"/>
    </location>
</feature>
<proteinExistence type="inferred from homology"/>
<dbReference type="STRING" id="3818.A0A444XTP2"/>
<feature type="transmembrane region" description="Helical" evidence="12">
    <location>
        <begin position="277"/>
        <end position="300"/>
    </location>
</feature>
<evidence type="ECO:0000256" key="9">
    <source>
        <dbReference type="ARBA" id="ARBA00022989"/>
    </source>
</evidence>
<evidence type="ECO:0000313" key="16">
    <source>
        <dbReference type="Proteomes" id="UP000289738"/>
    </source>
</evidence>
<dbReference type="SUPFAM" id="SSF52025">
    <property type="entry name" value="PA domain"/>
    <property type="match status" value="1"/>
</dbReference>
<gene>
    <name evidence="15" type="ORF">Ahy_B09g099429</name>
</gene>
<protein>
    <recommendedName>
        <fullName evidence="14">PA domain-containing protein</fullName>
    </recommendedName>
</protein>
<evidence type="ECO:0000256" key="1">
    <source>
        <dbReference type="ARBA" id="ARBA00003012"/>
    </source>
</evidence>
<dbReference type="GO" id="GO:0030660">
    <property type="term" value="C:Golgi-associated vesicle membrane"/>
    <property type="evidence" value="ECO:0007669"/>
    <property type="project" value="TreeGrafter"/>
</dbReference>
<feature type="transmembrane region" description="Helical" evidence="12">
    <location>
        <begin position="407"/>
        <end position="426"/>
    </location>
</feature>
<comment type="function">
    <text evidence="1">Intramembrane-cleaving aspartic protease (I-CLiP) that cleaves type II membrane signal peptides in the hydrophobic plane of the membrane.</text>
</comment>
<dbReference type="Pfam" id="PF04258">
    <property type="entry name" value="Peptidase_A22B"/>
    <property type="match status" value="2"/>
</dbReference>
<keyword evidence="5 12" id="KW-0812">Transmembrane</keyword>
<dbReference type="Proteomes" id="UP000289738">
    <property type="component" value="Chromosome B09"/>
</dbReference>
<feature type="transmembrane region" description="Helical" evidence="12">
    <location>
        <begin position="320"/>
        <end position="340"/>
    </location>
</feature>
<dbReference type="FunFam" id="3.50.30.30:FF:000007">
    <property type="entry name" value="Signal peptide peptidase-like 3"/>
    <property type="match status" value="1"/>
</dbReference>
<dbReference type="InterPro" id="IPR046450">
    <property type="entry name" value="PA_dom_sf"/>
</dbReference>
<keyword evidence="16" id="KW-1185">Reference proteome</keyword>
<evidence type="ECO:0000256" key="8">
    <source>
        <dbReference type="ARBA" id="ARBA00022801"/>
    </source>
</evidence>
<comment type="similarity">
    <text evidence="3">Belongs to the peptidase A22B family.</text>
</comment>
<keyword evidence="10 12" id="KW-0472">Membrane</keyword>
<keyword evidence="11" id="KW-0325">Glycoprotein</keyword>
<keyword evidence="8" id="KW-0378">Hydrolase</keyword>
<feature type="transmembrane region" description="Helical" evidence="12">
    <location>
        <begin position="562"/>
        <end position="581"/>
    </location>
</feature>
<dbReference type="InterPro" id="IPR006639">
    <property type="entry name" value="Preselin/SPP"/>
</dbReference>
<dbReference type="PANTHER" id="PTHR12174">
    <property type="entry name" value="SIGNAL PEPTIDE PEPTIDASE"/>
    <property type="match status" value="1"/>
</dbReference>
<dbReference type="PANTHER" id="PTHR12174:SF74">
    <property type="entry name" value="SIGNAL PEPTIDE PEPTIDASE-LIKE PROTEIN"/>
    <property type="match status" value="1"/>
</dbReference>
<dbReference type="InterPro" id="IPR007369">
    <property type="entry name" value="Peptidase_A22B_SPP"/>
</dbReference>
<dbReference type="InterPro" id="IPR003137">
    <property type="entry name" value="PA_domain"/>
</dbReference>
<dbReference type="AlphaFoldDB" id="A0A444XTP2"/>
<dbReference type="SMART" id="SM00730">
    <property type="entry name" value="PSN"/>
    <property type="match status" value="1"/>
</dbReference>
<evidence type="ECO:0000256" key="6">
    <source>
        <dbReference type="ARBA" id="ARBA00022729"/>
    </source>
</evidence>
<keyword evidence="6 13" id="KW-0732">Signal</keyword>
<feature type="transmembrane region" description="Helical" evidence="12">
    <location>
        <begin position="372"/>
        <end position="395"/>
    </location>
</feature>
<dbReference type="GO" id="GO:0010008">
    <property type="term" value="C:endosome membrane"/>
    <property type="evidence" value="ECO:0007669"/>
    <property type="project" value="UniProtKB-SubCell"/>
</dbReference>
<dbReference type="EMBL" id="SDMP01000019">
    <property type="protein sequence ID" value="RYQ93149.1"/>
    <property type="molecule type" value="Genomic_DNA"/>
</dbReference>
<comment type="caution">
    <text evidence="15">The sequence shown here is derived from an EMBL/GenBank/DDBJ whole genome shotgun (WGS) entry which is preliminary data.</text>
</comment>
<feature type="domain" description="PA" evidence="14">
    <location>
        <begin position="86"/>
        <end position="170"/>
    </location>
</feature>
<evidence type="ECO:0000256" key="11">
    <source>
        <dbReference type="ARBA" id="ARBA00023180"/>
    </source>
</evidence>
<keyword evidence="4" id="KW-0645">Protease</keyword>
<dbReference type="Gene3D" id="3.50.30.30">
    <property type="match status" value="1"/>
</dbReference>
<dbReference type="Pfam" id="PF02225">
    <property type="entry name" value="PA"/>
    <property type="match status" value="1"/>
</dbReference>
<dbReference type="GO" id="GO:0005765">
    <property type="term" value="C:lysosomal membrane"/>
    <property type="evidence" value="ECO:0007669"/>
    <property type="project" value="TreeGrafter"/>
</dbReference>
<evidence type="ECO:0000256" key="3">
    <source>
        <dbReference type="ARBA" id="ARBA00006859"/>
    </source>
</evidence>